<sequence length="111" mass="12263">MQTLYVSTDRAVENYNLCALLGKTGSRVKGIDLTKERTIKERHSVVSTVVPTLAAATCVYKSRLCRAALPFVTVSERCYTISAPAWPKPSAHDKPHDKESLSKQLLDVKDS</sequence>
<dbReference type="EMBL" id="CM055092">
    <property type="protein sequence ID" value="KAJ7568793.1"/>
    <property type="molecule type" value="Genomic_DNA"/>
</dbReference>
<proteinExistence type="predicted"/>
<accession>A0ACC2EQW7</accession>
<reference evidence="2" key="1">
    <citation type="journal article" date="2024" name="Proc. Natl. Acad. Sci. U.S.A.">
        <title>Extraordinary preservation of gene collinearity over three hundred million years revealed in homosporous lycophytes.</title>
        <authorList>
            <person name="Li C."/>
            <person name="Wickell D."/>
            <person name="Kuo L.Y."/>
            <person name="Chen X."/>
            <person name="Nie B."/>
            <person name="Liao X."/>
            <person name="Peng D."/>
            <person name="Ji J."/>
            <person name="Jenkins J."/>
            <person name="Williams M."/>
            <person name="Shu S."/>
            <person name="Plott C."/>
            <person name="Barry K."/>
            <person name="Rajasekar S."/>
            <person name="Grimwood J."/>
            <person name="Han X."/>
            <person name="Sun S."/>
            <person name="Hou Z."/>
            <person name="He W."/>
            <person name="Dai G."/>
            <person name="Sun C."/>
            <person name="Schmutz J."/>
            <person name="Leebens-Mack J.H."/>
            <person name="Li F.W."/>
            <person name="Wang L."/>
        </authorList>
    </citation>
    <scope>NUCLEOTIDE SEQUENCE [LARGE SCALE GENOMIC DNA]</scope>
    <source>
        <strain evidence="2">cv. PW_Plant_1</strain>
    </source>
</reference>
<keyword evidence="2" id="KW-1185">Reference proteome</keyword>
<organism evidence="1 2">
    <name type="scientific">Diphasiastrum complanatum</name>
    <name type="common">Issler's clubmoss</name>
    <name type="synonym">Lycopodium complanatum</name>
    <dbReference type="NCBI Taxonomy" id="34168"/>
    <lineage>
        <taxon>Eukaryota</taxon>
        <taxon>Viridiplantae</taxon>
        <taxon>Streptophyta</taxon>
        <taxon>Embryophyta</taxon>
        <taxon>Tracheophyta</taxon>
        <taxon>Lycopodiopsida</taxon>
        <taxon>Lycopodiales</taxon>
        <taxon>Lycopodiaceae</taxon>
        <taxon>Lycopodioideae</taxon>
        <taxon>Diphasiastrum</taxon>
    </lineage>
</organism>
<evidence type="ECO:0000313" key="1">
    <source>
        <dbReference type="EMBL" id="KAJ7568793.1"/>
    </source>
</evidence>
<gene>
    <name evidence="1" type="ORF">O6H91_01G048600</name>
</gene>
<name>A0ACC2EQW7_DIPCM</name>
<dbReference type="Proteomes" id="UP001162992">
    <property type="component" value="Chromosome 1"/>
</dbReference>
<evidence type="ECO:0000313" key="2">
    <source>
        <dbReference type="Proteomes" id="UP001162992"/>
    </source>
</evidence>
<comment type="caution">
    <text evidence="1">The sequence shown here is derived from an EMBL/GenBank/DDBJ whole genome shotgun (WGS) entry which is preliminary data.</text>
</comment>
<protein>
    <submittedName>
        <fullName evidence="1">Uncharacterized protein</fullName>
    </submittedName>
</protein>